<dbReference type="EMBL" id="VSRR010000407">
    <property type="protein sequence ID" value="MPC15189.1"/>
    <property type="molecule type" value="Genomic_DNA"/>
</dbReference>
<dbReference type="AlphaFoldDB" id="A0A5B7D0J9"/>
<keyword evidence="3" id="KW-1185">Reference proteome</keyword>
<reference evidence="2 3" key="1">
    <citation type="submission" date="2019-05" db="EMBL/GenBank/DDBJ databases">
        <title>Another draft genome of Portunus trituberculatus and its Hox gene families provides insights of decapod evolution.</title>
        <authorList>
            <person name="Jeong J.-H."/>
            <person name="Song I."/>
            <person name="Kim S."/>
            <person name="Choi T."/>
            <person name="Kim D."/>
            <person name="Ryu S."/>
            <person name="Kim W."/>
        </authorList>
    </citation>
    <scope>NUCLEOTIDE SEQUENCE [LARGE SCALE GENOMIC DNA]</scope>
    <source>
        <tissue evidence="2">Muscle</tissue>
    </source>
</reference>
<evidence type="ECO:0000313" key="3">
    <source>
        <dbReference type="Proteomes" id="UP000324222"/>
    </source>
</evidence>
<name>A0A5B7D0J9_PORTR</name>
<organism evidence="2 3">
    <name type="scientific">Portunus trituberculatus</name>
    <name type="common">Swimming crab</name>
    <name type="synonym">Neptunus trituberculatus</name>
    <dbReference type="NCBI Taxonomy" id="210409"/>
    <lineage>
        <taxon>Eukaryota</taxon>
        <taxon>Metazoa</taxon>
        <taxon>Ecdysozoa</taxon>
        <taxon>Arthropoda</taxon>
        <taxon>Crustacea</taxon>
        <taxon>Multicrustacea</taxon>
        <taxon>Malacostraca</taxon>
        <taxon>Eumalacostraca</taxon>
        <taxon>Eucarida</taxon>
        <taxon>Decapoda</taxon>
        <taxon>Pleocyemata</taxon>
        <taxon>Brachyura</taxon>
        <taxon>Eubrachyura</taxon>
        <taxon>Portunoidea</taxon>
        <taxon>Portunidae</taxon>
        <taxon>Portuninae</taxon>
        <taxon>Portunus</taxon>
    </lineage>
</organism>
<feature type="chain" id="PRO_5022924277" evidence="1">
    <location>
        <begin position="17"/>
        <end position="89"/>
    </location>
</feature>
<accession>A0A5B7D0J9</accession>
<sequence>MMRRMLLFIQRKLVFSVAHTPQVICSSTHLNNVTDDDVKVNWETLRLKAELTETDEGLLVKNRFKMRKMSSFFSGPAISSPTLISSCLA</sequence>
<protein>
    <submittedName>
        <fullName evidence="2">Uncharacterized protein</fullName>
    </submittedName>
</protein>
<feature type="signal peptide" evidence="1">
    <location>
        <begin position="1"/>
        <end position="16"/>
    </location>
</feature>
<evidence type="ECO:0000313" key="2">
    <source>
        <dbReference type="EMBL" id="MPC15189.1"/>
    </source>
</evidence>
<gene>
    <name evidence="2" type="ORF">E2C01_007972</name>
</gene>
<dbReference type="Proteomes" id="UP000324222">
    <property type="component" value="Unassembled WGS sequence"/>
</dbReference>
<keyword evidence="1" id="KW-0732">Signal</keyword>
<comment type="caution">
    <text evidence="2">The sequence shown here is derived from an EMBL/GenBank/DDBJ whole genome shotgun (WGS) entry which is preliminary data.</text>
</comment>
<evidence type="ECO:0000256" key="1">
    <source>
        <dbReference type="SAM" id="SignalP"/>
    </source>
</evidence>
<proteinExistence type="predicted"/>